<protein>
    <recommendedName>
        <fullName evidence="2">SWIM-type domain-containing protein</fullName>
    </recommendedName>
</protein>
<accession>A0A1G4IFX0</accession>
<comment type="caution">
    <text evidence="3">The sequence shown here is derived from an EMBL/GenBank/DDBJ whole genome shotgun (WGS) entry which is preliminary data.</text>
</comment>
<proteinExistence type="predicted"/>
<dbReference type="PANTHER" id="PTHR28498">
    <property type="entry name" value="ZINC FINGER SWIM DOMAIN-CONTAINING PROTEIN 7"/>
    <property type="match status" value="1"/>
</dbReference>
<reference evidence="3" key="1">
    <citation type="submission" date="2016-09" db="EMBL/GenBank/DDBJ databases">
        <authorList>
            <person name="Hebert L."/>
            <person name="Moumen B."/>
        </authorList>
    </citation>
    <scope>NUCLEOTIDE SEQUENCE [LARGE SCALE GENOMIC DNA]</scope>
    <source>
        <strain evidence="3">OVI</strain>
    </source>
</reference>
<dbReference type="PANTHER" id="PTHR28498:SF1">
    <property type="entry name" value="ZINC FINGER SWIM DOMAIN-CONTAINING PROTEIN 7"/>
    <property type="match status" value="1"/>
</dbReference>
<dbReference type="VEuPathDB" id="TriTrypDB:TEOVI_000285900"/>
<keyword evidence="1" id="KW-0863">Zinc-finger</keyword>
<dbReference type="PROSITE" id="PS50966">
    <property type="entry name" value="ZF_SWIM"/>
    <property type="match status" value="1"/>
</dbReference>
<evidence type="ECO:0000256" key="1">
    <source>
        <dbReference type="PROSITE-ProRule" id="PRU00325"/>
    </source>
</evidence>
<evidence type="ECO:0000259" key="2">
    <source>
        <dbReference type="PROSITE" id="PS50966"/>
    </source>
</evidence>
<keyword evidence="1" id="KW-0862">Zinc</keyword>
<feature type="domain" description="SWIM-type" evidence="2">
    <location>
        <begin position="110"/>
        <end position="152"/>
    </location>
</feature>
<dbReference type="InterPro" id="IPR007527">
    <property type="entry name" value="Znf_SWIM"/>
</dbReference>
<dbReference type="RefSeq" id="XP_067081959.1">
    <property type="nucleotide sequence ID" value="XM_067225858.1"/>
</dbReference>
<evidence type="ECO:0000313" key="4">
    <source>
        <dbReference type="Proteomes" id="UP000195570"/>
    </source>
</evidence>
<gene>
    <name evidence="3" type="ORF">TEOVI_000285900</name>
</gene>
<keyword evidence="1" id="KW-0479">Metal-binding</keyword>
<keyword evidence="4" id="KW-1185">Reference proteome</keyword>
<dbReference type="GeneID" id="92376799"/>
<dbReference type="Proteomes" id="UP000195570">
    <property type="component" value="Unassembled WGS sequence"/>
</dbReference>
<name>A0A1G4IFX0_TRYEQ</name>
<organism evidence="3 4">
    <name type="scientific">Trypanosoma equiperdum</name>
    <dbReference type="NCBI Taxonomy" id="5694"/>
    <lineage>
        <taxon>Eukaryota</taxon>
        <taxon>Discoba</taxon>
        <taxon>Euglenozoa</taxon>
        <taxon>Kinetoplastea</taxon>
        <taxon>Metakinetoplastina</taxon>
        <taxon>Trypanosomatida</taxon>
        <taxon>Trypanosomatidae</taxon>
        <taxon>Trypanosoma</taxon>
    </lineage>
</organism>
<dbReference type="GO" id="GO:0097196">
    <property type="term" value="C:Shu complex"/>
    <property type="evidence" value="ECO:0007669"/>
    <property type="project" value="TreeGrafter"/>
</dbReference>
<dbReference type="EMBL" id="CZPT02001617">
    <property type="protein sequence ID" value="SCU71278.1"/>
    <property type="molecule type" value="Genomic_DNA"/>
</dbReference>
<dbReference type="AlphaFoldDB" id="A0A1G4IFX0"/>
<dbReference type="GO" id="GO:0000724">
    <property type="term" value="P:double-strand break repair via homologous recombination"/>
    <property type="evidence" value="ECO:0007669"/>
    <property type="project" value="TreeGrafter"/>
</dbReference>
<dbReference type="GO" id="GO:0008270">
    <property type="term" value="F:zinc ion binding"/>
    <property type="evidence" value="ECO:0007669"/>
    <property type="project" value="UniProtKB-KW"/>
</dbReference>
<evidence type="ECO:0000313" key="3">
    <source>
        <dbReference type="EMBL" id="SCU71278.1"/>
    </source>
</evidence>
<sequence length="181" mass="20281">MTAPLFSATDVPAVVTELALKRYAEYLVRRREKPEAAEGISGTTLEEALAPLYLLHGNTFTSAIGIAIHGAEHILRCVVRQAADSNEEEGKQQQHQDNQDGKFSTNRCAYMVGDHCILSLFYCSCRAYGYSCIKRQEASTCKHLLALRIALLLEENGLATDCIREKRITTEQFQEMVQRLL</sequence>